<evidence type="ECO:0000313" key="7">
    <source>
        <dbReference type="EMBL" id="PPQ34551.1"/>
    </source>
</evidence>
<keyword evidence="3 5" id="KW-1133">Transmembrane helix</keyword>
<sequence length="411" mass="42723">MRRFISSWPGGNRALDLVNFFVADVQTGFGPFVAVYLTTHKWTQVEIGFALTVGTVTALVSQLPAGALVDAMRNKRLAAAGALIFVIIAALLLATLPTPLPVLVAQILHGFASCVITPAIAAISLHVAGHAALGERLGRNARFASIGNGLAAAVMGVTGSYFSSRFVFLLTAALCVPALFALWSVGAGAHARTQTTSHGLDLTGLKRLVTDHRLMIFAVCVMLFHLSNAAMLPLAGAMVTMRAGDYANLIIAACIVVPQMVVAALSPWIGRAAEQFGRRRLMLLGWGALPLRGLLLAVLPGAWPLIFGQAVSGISAAAFGVLMPLLAADLTLGSAHFNLCMGMLGLAVYIGAAISTTLSGGIADAAGMQVAFFALSGIGVLAFATVWLVMPETRPARDGEEGRLASVIQSI</sequence>
<evidence type="ECO:0000313" key="8">
    <source>
        <dbReference type="Proteomes" id="UP000239724"/>
    </source>
</evidence>
<keyword evidence="4 5" id="KW-0472">Membrane</keyword>
<evidence type="ECO:0000256" key="1">
    <source>
        <dbReference type="ARBA" id="ARBA00004141"/>
    </source>
</evidence>
<organism evidence="7 8">
    <name type="scientific">Rhodopila globiformis</name>
    <name type="common">Rhodopseudomonas globiformis</name>
    <dbReference type="NCBI Taxonomy" id="1071"/>
    <lineage>
        <taxon>Bacteria</taxon>
        <taxon>Pseudomonadati</taxon>
        <taxon>Pseudomonadota</taxon>
        <taxon>Alphaproteobacteria</taxon>
        <taxon>Acetobacterales</taxon>
        <taxon>Acetobacteraceae</taxon>
        <taxon>Rhodopila</taxon>
    </lineage>
</organism>
<evidence type="ECO:0000256" key="4">
    <source>
        <dbReference type="ARBA" id="ARBA00023136"/>
    </source>
</evidence>
<dbReference type="PANTHER" id="PTHR23539:SF1">
    <property type="entry name" value="MAJOR FACILITATOR SUPERFAMILY (MFS) PROFILE DOMAIN-CONTAINING PROTEIN"/>
    <property type="match status" value="1"/>
</dbReference>
<dbReference type="InterPro" id="IPR020846">
    <property type="entry name" value="MFS_dom"/>
</dbReference>
<dbReference type="InterPro" id="IPR005829">
    <property type="entry name" value="Sugar_transporter_CS"/>
</dbReference>
<feature type="domain" description="Major facilitator superfamily (MFS) profile" evidence="6">
    <location>
        <begin position="213"/>
        <end position="411"/>
    </location>
</feature>
<feature type="transmembrane region" description="Helical" evidence="5">
    <location>
        <begin position="246"/>
        <end position="269"/>
    </location>
</feature>
<dbReference type="PROSITE" id="PS50850">
    <property type="entry name" value="MFS"/>
    <property type="match status" value="1"/>
</dbReference>
<dbReference type="PROSITE" id="PS00216">
    <property type="entry name" value="SUGAR_TRANSPORT_1"/>
    <property type="match status" value="1"/>
</dbReference>
<dbReference type="InterPro" id="IPR011701">
    <property type="entry name" value="MFS"/>
</dbReference>
<dbReference type="GO" id="GO:0016020">
    <property type="term" value="C:membrane"/>
    <property type="evidence" value="ECO:0007669"/>
    <property type="project" value="UniProtKB-SubCell"/>
</dbReference>
<evidence type="ECO:0000256" key="5">
    <source>
        <dbReference type="SAM" id="Phobius"/>
    </source>
</evidence>
<dbReference type="SUPFAM" id="SSF103473">
    <property type="entry name" value="MFS general substrate transporter"/>
    <property type="match status" value="1"/>
</dbReference>
<dbReference type="RefSeq" id="WP_104518787.1">
    <property type="nucleotide sequence ID" value="NZ_NHRY01000104.1"/>
</dbReference>
<gene>
    <name evidence="7" type="ORF">CCS01_10415</name>
</gene>
<dbReference type="InterPro" id="IPR036259">
    <property type="entry name" value="MFS_trans_sf"/>
</dbReference>
<keyword evidence="2 5" id="KW-0812">Transmembrane</keyword>
<dbReference type="GO" id="GO:0022857">
    <property type="term" value="F:transmembrane transporter activity"/>
    <property type="evidence" value="ECO:0007669"/>
    <property type="project" value="InterPro"/>
</dbReference>
<feature type="transmembrane region" description="Helical" evidence="5">
    <location>
        <begin position="214"/>
        <end position="234"/>
    </location>
</feature>
<dbReference type="OrthoDB" id="9812574at2"/>
<accession>A0A2S6NIR1</accession>
<evidence type="ECO:0000256" key="3">
    <source>
        <dbReference type="ARBA" id="ARBA00022989"/>
    </source>
</evidence>
<dbReference type="Pfam" id="PF07690">
    <property type="entry name" value="MFS_1"/>
    <property type="match status" value="2"/>
</dbReference>
<dbReference type="Proteomes" id="UP000239724">
    <property type="component" value="Unassembled WGS sequence"/>
</dbReference>
<proteinExistence type="predicted"/>
<feature type="transmembrane region" description="Helical" evidence="5">
    <location>
        <begin position="47"/>
        <end position="65"/>
    </location>
</feature>
<comment type="caution">
    <text evidence="7">The sequence shown here is derived from an EMBL/GenBank/DDBJ whole genome shotgun (WGS) entry which is preliminary data.</text>
</comment>
<comment type="subcellular location">
    <subcellularLocation>
        <location evidence="1">Membrane</location>
        <topology evidence="1">Multi-pass membrane protein</topology>
    </subcellularLocation>
</comment>
<feature type="transmembrane region" description="Helical" evidence="5">
    <location>
        <begin position="281"/>
        <end position="299"/>
    </location>
</feature>
<feature type="transmembrane region" description="Helical" evidence="5">
    <location>
        <begin position="141"/>
        <end position="162"/>
    </location>
</feature>
<feature type="transmembrane region" description="Helical" evidence="5">
    <location>
        <begin position="77"/>
        <end position="96"/>
    </location>
</feature>
<dbReference type="Gene3D" id="1.20.1250.20">
    <property type="entry name" value="MFS general substrate transporter like domains"/>
    <property type="match status" value="2"/>
</dbReference>
<feature type="transmembrane region" description="Helical" evidence="5">
    <location>
        <begin position="370"/>
        <end position="390"/>
    </location>
</feature>
<feature type="transmembrane region" description="Helical" evidence="5">
    <location>
        <begin position="305"/>
        <end position="327"/>
    </location>
</feature>
<protein>
    <submittedName>
        <fullName evidence="7">MFS transporter</fullName>
    </submittedName>
</protein>
<dbReference type="AlphaFoldDB" id="A0A2S6NIR1"/>
<dbReference type="EMBL" id="NHRY01000104">
    <property type="protein sequence ID" value="PPQ34551.1"/>
    <property type="molecule type" value="Genomic_DNA"/>
</dbReference>
<evidence type="ECO:0000259" key="6">
    <source>
        <dbReference type="PROSITE" id="PS50850"/>
    </source>
</evidence>
<feature type="transmembrane region" description="Helical" evidence="5">
    <location>
        <begin position="339"/>
        <end position="358"/>
    </location>
</feature>
<reference evidence="7 8" key="1">
    <citation type="journal article" date="2018" name="Arch. Microbiol.">
        <title>New insights into the metabolic potential of the phototrophic purple bacterium Rhodopila globiformis DSM 161(T) from its draft genome sequence and evidence for a vanadium-dependent nitrogenase.</title>
        <authorList>
            <person name="Imhoff J.F."/>
            <person name="Rahn T."/>
            <person name="Kunzel S."/>
            <person name="Neulinger S.C."/>
        </authorList>
    </citation>
    <scope>NUCLEOTIDE SEQUENCE [LARGE SCALE GENOMIC DNA]</scope>
    <source>
        <strain evidence="7 8">DSM 161</strain>
    </source>
</reference>
<feature type="transmembrane region" description="Helical" evidence="5">
    <location>
        <begin position="108"/>
        <end position="129"/>
    </location>
</feature>
<evidence type="ECO:0000256" key="2">
    <source>
        <dbReference type="ARBA" id="ARBA00022692"/>
    </source>
</evidence>
<feature type="transmembrane region" description="Helical" evidence="5">
    <location>
        <begin position="168"/>
        <end position="189"/>
    </location>
</feature>
<name>A0A2S6NIR1_RHOGL</name>
<keyword evidence="8" id="KW-1185">Reference proteome</keyword>
<dbReference type="PANTHER" id="PTHR23539">
    <property type="entry name" value="MFS TRANSPORTER"/>
    <property type="match status" value="1"/>
</dbReference>